<dbReference type="InterPro" id="IPR011701">
    <property type="entry name" value="MFS"/>
</dbReference>
<feature type="transmembrane region" description="Helical" evidence="6">
    <location>
        <begin position="100"/>
        <end position="121"/>
    </location>
</feature>
<feature type="transmembrane region" description="Helical" evidence="6">
    <location>
        <begin position="37"/>
        <end position="55"/>
    </location>
</feature>
<dbReference type="EMBL" id="FTNU01000003">
    <property type="protein sequence ID" value="SIR83028.1"/>
    <property type="molecule type" value="Genomic_DNA"/>
</dbReference>
<protein>
    <submittedName>
        <fullName evidence="7">Major Facilitator Superfamily protein</fullName>
    </submittedName>
</protein>
<evidence type="ECO:0000313" key="8">
    <source>
        <dbReference type="Proteomes" id="UP000187495"/>
    </source>
</evidence>
<dbReference type="PANTHER" id="PTHR23513">
    <property type="entry name" value="INTEGRAL MEMBRANE EFFLUX PROTEIN-RELATED"/>
    <property type="match status" value="1"/>
</dbReference>
<dbReference type="Gene3D" id="1.20.1250.20">
    <property type="entry name" value="MFS general substrate transporter like domains"/>
    <property type="match status" value="1"/>
</dbReference>
<dbReference type="Proteomes" id="UP000187495">
    <property type="component" value="Unassembled WGS sequence"/>
</dbReference>
<evidence type="ECO:0000256" key="2">
    <source>
        <dbReference type="ARBA" id="ARBA00022475"/>
    </source>
</evidence>
<keyword evidence="3 6" id="KW-0812">Transmembrane</keyword>
<evidence type="ECO:0000256" key="3">
    <source>
        <dbReference type="ARBA" id="ARBA00022692"/>
    </source>
</evidence>
<evidence type="ECO:0000256" key="4">
    <source>
        <dbReference type="ARBA" id="ARBA00022989"/>
    </source>
</evidence>
<comment type="subcellular location">
    <subcellularLocation>
        <location evidence="1">Cell membrane</location>
        <topology evidence="1">Multi-pass membrane protein</topology>
    </subcellularLocation>
</comment>
<dbReference type="SUPFAM" id="SSF103473">
    <property type="entry name" value="MFS general substrate transporter"/>
    <property type="match status" value="1"/>
</dbReference>
<evidence type="ECO:0000256" key="1">
    <source>
        <dbReference type="ARBA" id="ARBA00004651"/>
    </source>
</evidence>
<dbReference type="PANTHER" id="PTHR23513:SF6">
    <property type="entry name" value="MAJOR FACILITATOR SUPERFAMILY ASSOCIATED DOMAIN-CONTAINING PROTEIN"/>
    <property type="match status" value="1"/>
</dbReference>
<keyword evidence="5 6" id="KW-0472">Membrane</keyword>
<organism evidence="7 8">
    <name type="scientific">Moraxella cuniculi DSM 21768</name>
    <dbReference type="NCBI Taxonomy" id="1122245"/>
    <lineage>
        <taxon>Bacteria</taxon>
        <taxon>Pseudomonadati</taxon>
        <taxon>Pseudomonadota</taxon>
        <taxon>Gammaproteobacteria</taxon>
        <taxon>Moraxellales</taxon>
        <taxon>Moraxellaceae</taxon>
        <taxon>Moraxella</taxon>
    </lineage>
</organism>
<dbReference type="Pfam" id="PF07690">
    <property type="entry name" value="MFS_1"/>
    <property type="match status" value="1"/>
</dbReference>
<name>A0A1N7E4T7_9GAMM</name>
<keyword evidence="4 6" id="KW-1133">Transmembrane helix</keyword>
<dbReference type="GO" id="GO:0022857">
    <property type="term" value="F:transmembrane transporter activity"/>
    <property type="evidence" value="ECO:0007669"/>
    <property type="project" value="InterPro"/>
</dbReference>
<keyword evidence="2" id="KW-1003">Cell membrane</keyword>
<evidence type="ECO:0000313" key="7">
    <source>
        <dbReference type="EMBL" id="SIR83028.1"/>
    </source>
</evidence>
<dbReference type="GO" id="GO:0005886">
    <property type="term" value="C:plasma membrane"/>
    <property type="evidence" value="ECO:0007669"/>
    <property type="project" value="UniProtKB-SubCell"/>
</dbReference>
<evidence type="ECO:0000256" key="6">
    <source>
        <dbReference type="SAM" id="Phobius"/>
    </source>
</evidence>
<accession>A0A1N7E4T7</accession>
<evidence type="ECO:0000256" key="5">
    <source>
        <dbReference type="ARBA" id="ARBA00023136"/>
    </source>
</evidence>
<gene>
    <name evidence="7" type="ORF">SAMN02745664_10378</name>
</gene>
<reference evidence="8" key="1">
    <citation type="submission" date="2017-01" db="EMBL/GenBank/DDBJ databases">
        <authorList>
            <person name="Varghese N."/>
            <person name="Submissions S."/>
        </authorList>
    </citation>
    <scope>NUCLEOTIDE SEQUENCE [LARGE SCALE GENOMIC DNA]</scope>
    <source>
        <strain evidence="8">DSM 21768</strain>
    </source>
</reference>
<proteinExistence type="predicted"/>
<dbReference type="STRING" id="34061.B0189_09900"/>
<sequence length="188" mass="21328">MLADKIPKKIILLATDVITILSLVLLVIITASQYFNFFLYVCMLVIIAIANEFRYTATTAFIPELASSDQLIRYNGLQQIFRGILVIAGPILGAVSYEMINIGCSLFLSMFIQLTSLLILLKIPSNTTTAAKTEQNQQGYYEAFYWLRSSKLLKVYLFSFCVINVICVSYMSIITPYILEAFDKKHWC</sequence>
<feature type="transmembrane region" description="Helical" evidence="6">
    <location>
        <begin position="155"/>
        <end position="179"/>
    </location>
</feature>
<dbReference type="InterPro" id="IPR036259">
    <property type="entry name" value="MFS_trans_sf"/>
</dbReference>
<dbReference type="AlphaFoldDB" id="A0A1N7E4T7"/>
<feature type="transmembrane region" description="Helical" evidence="6">
    <location>
        <begin position="12"/>
        <end position="31"/>
    </location>
</feature>
<keyword evidence="8" id="KW-1185">Reference proteome</keyword>